<dbReference type="FunFam" id="3.40.50.1100:FF:000004">
    <property type="entry name" value="Tryptophan synthase beta chain"/>
    <property type="match status" value="1"/>
</dbReference>
<protein>
    <recommendedName>
        <fullName evidence="3 10">Tryptophan synthase</fullName>
        <ecNumber evidence="3 10">4.2.1.20</ecNumber>
    </recommendedName>
</protein>
<keyword evidence="5 10" id="KW-0822">Tryptophan biosynthesis</keyword>
<dbReference type="Gene3D" id="3.40.50.1100">
    <property type="match status" value="2"/>
</dbReference>
<keyword evidence="4 10" id="KW-0028">Amino-acid biosynthesis</keyword>
<comment type="pathway">
    <text evidence="2 10">Amino-acid biosynthesis; L-tryptophan biosynthesis; L-tryptophan from chorismate: step 5/5.</text>
</comment>
<dbReference type="Pfam" id="PF00291">
    <property type="entry name" value="PALP"/>
    <property type="match status" value="1"/>
</dbReference>
<dbReference type="UniPathway" id="UPA00035">
    <property type="reaction ID" value="UER00044"/>
</dbReference>
<feature type="domain" description="Tryptophan synthase beta chain-like PALP" evidence="11">
    <location>
        <begin position="18"/>
        <end position="339"/>
    </location>
</feature>
<dbReference type="OrthoDB" id="10050244at2759"/>
<gene>
    <name evidence="12" type="ORF">BDV29DRAFT_152763</name>
</gene>
<dbReference type="InterPro" id="IPR023026">
    <property type="entry name" value="Trp_synth_beta/beta-like"/>
</dbReference>
<dbReference type="InterPro" id="IPR036052">
    <property type="entry name" value="TrpB-like_PALP_sf"/>
</dbReference>
<accession>A0A5N5XCD6</accession>
<sequence>MSSYWNEYKSFYKWMNRPSSLHRGSGLTAHAGGAAIWLKREDLNHTGSHHINNALGQILLASRLGKTKIVAETGTGQHGVATAAVCAKFGMKCTVFMGAAGAQQQALNVFRIRLLGATVVPVELGTRTLQDAVDEAFRGWIANLDTTHYIIGSATGPHPFPTIVWTFQCVIGDETKAQMQEGIGKLPDAVVACVGGGSNALGMFYPFSKYQVKLVGVEAGGDGSSTSQHSAALSNGSVGILYGVRTYVLQDKNGQISDTHSVSAGLDYSNAGPELSNWKHSDQAHFITATDTQALEGFGLLSQLEGISPALETSHAVWGAIMTAKELGPGKNLVLCLSGRGYKDLQNVAEALPKIRSRNR</sequence>
<dbReference type="FunFam" id="3.40.50.1100:FF:000001">
    <property type="entry name" value="Tryptophan synthase beta chain"/>
    <property type="match status" value="1"/>
</dbReference>
<dbReference type="CDD" id="cd06446">
    <property type="entry name" value="Trp-synth_B"/>
    <property type="match status" value="1"/>
</dbReference>
<dbReference type="AlphaFoldDB" id="A0A5N5XCD6"/>
<evidence type="ECO:0000256" key="5">
    <source>
        <dbReference type="ARBA" id="ARBA00022822"/>
    </source>
</evidence>
<dbReference type="InterPro" id="IPR001926">
    <property type="entry name" value="TrpB-like_PALP"/>
</dbReference>
<evidence type="ECO:0000313" key="13">
    <source>
        <dbReference type="Proteomes" id="UP000326565"/>
    </source>
</evidence>
<name>A0A5N5XCD6_9EURO</name>
<evidence type="ECO:0000256" key="10">
    <source>
        <dbReference type="RuleBase" id="RU003663"/>
    </source>
</evidence>
<reference evidence="12 13" key="1">
    <citation type="submission" date="2019-04" db="EMBL/GenBank/DDBJ databases">
        <title>Friends and foes A comparative genomics study of 23 Aspergillus species from section Flavi.</title>
        <authorList>
            <consortium name="DOE Joint Genome Institute"/>
            <person name="Kjaerbolling I."/>
            <person name="Vesth T."/>
            <person name="Frisvad J.C."/>
            <person name="Nybo J.L."/>
            <person name="Theobald S."/>
            <person name="Kildgaard S."/>
            <person name="Isbrandt T."/>
            <person name="Kuo A."/>
            <person name="Sato A."/>
            <person name="Lyhne E.K."/>
            <person name="Kogle M.E."/>
            <person name="Wiebenga A."/>
            <person name="Kun R.S."/>
            <person name="Lubbers R.J."/>
            <person name="Makela M.R."/>
            <person name="Barry K."/>
            <person name="Chovatia M."/>
            <person name="Clum A."/>
            <person name="Daum C."/>
            <person name="Haridas S."/>
            <person name="He G."/>
            <person name="LaButti K."/>
            <person name="Lipzen A."/>
            <person name="Mondo S."/>
            <person name="Riley R."/>
            <person name="Salamov A."/>
            <person name="Simmons B.A."/>
            <person name="Magnuson J.K."/>
            <person name="Henrissat B."/>
            <person name="Mortensen U.H."/>
            <person name="Larsen T.O."/>
            <person name="Devries R.P."/>
            <person name="Grigoriev I.V."/>
            <person name="Machida M."/>
            <person name="Baker S.E."/>
            <person name="Andersen M.R."/>
        </authorList>
    </citation>
    <scope>NUCLEOTIDE SEQUENCE [LARGE SCALE GENOMIC DNA]</scope>
    <source>
        <strain evidence="12 13">CBS 151.66</strain>
    </source>
</reference>
<dbReference type="Proteomes" id="UP000326565">
    <property type="component" value="Unassembled WGS sequence"/>
</dbReference>
<evidence type="ECO:0000256" key="8">
    <source>
        <dbReference type="ARBA" id="ARBA00023239"/>
    </source>
</evidence>
<comment type="catalytic activity">
    <reaction evidence="9 10">
        <text>(1S,2R)-1-C-(indol-3-yl)glycerol 3-phosphate + L-serine = D-glyceraldehyde 3-phosphate + L-tryptophan + H2O</text>
        <dbReference type="Rhea" id="RHEA:10532"/>
        <dbReference type="ChEBI" id="CHEBI:15377"/>
        <dbReference type="ChEBI" id="CHEBI:33384"/>
        <dbReference type="ChEBI" id="CHEBI:57912"/>
        <dbReference type="ChEBI" id="CHEBI:58866"/>
        <dbReference type="ChEBI" id="CHEBI:59776"/>
        <dbReference type="EC" id="4.2.1.20"/>
    </reaction>
</comment>
<evidence type="ECO:0000256" key="3">
    <source>
        <dbReference type="ARBA" id="ARBA00012043"/>
    </source>
</evidence>
<dbReference type="InterPro" id="IPR006654">
    <property type="entry name" value="Trp_synth_beta"/>
</dbReference>
<evidence type="ECO:0000259" key="11">
    <source>
        <dbReference type="Pfam" id="PF00291"/>
    </source>
</evidence>
<dbReference type="HAMAP" id="MF_00133">
    <property type="entry name" value="Trp_synth_beta"/>
    <property type="match status" value="1"/>
</dbReference>
<dbReference type="GO" id="GO:0004834">
    <property type="term" value="F:tryptophan synthase activity"/>
    <property type="evidence" value="ECO:0007669"/>
    <property type="project" value="UniProtKB-EC"/>
</dbReference>
<keyword evidence="13" id="KW-1185">Reference proteome</keyword>
<evidence type="ECO:0000313" key="12">
    <source>
        <dbReference type="EMBL" id="KAB8078438.1"/>
    </source>
</evidence>
<evidence type="ECO:0000256" key="7">
    <source>
        <dbReference type="ARBA" id="ARBA00023141"/>
    </source>
</evidence>
<organism evidence="12 13">
    <name type="scientific">Aspergillus leporis</name>
    <dbReference type="NCBI Taxonomy" id="41062"/>
    <lineage>
        <taxon>Eukaryota</taxon>
        <taxon>Fungi</taxon>
        <taxon>Dikarya</taxon>
        <taxon>Ascomycota</taxon>
        <taxon>Pezizomycotina</taxon>
        <taxon>Eurotiomycetes</taxon>
        <taxon>Eurotiomycetidae</taxon>
        <taxon>Eurotiales</taxon>
        <taxon>Aspergillaceae</taxon>
        <taxon>Aspergillus</taxon>
        <taxon>Aspergillus subgen. Circumdati</taxon>
    </lineage>
</organism>
<keyword evidence="8 10" id="KW-0456">Lyase</keyword>
<evidence type="ECO:0000256" key="1">
    <source>
        <dbReference type="ARBA" id="ARBA00001933"/>
    </source>
</evidence>
<dbReference type="PANTHER" id="PTHR48077:SF3">
    <property type="entry name" value="TRYPTOPHAN SYNTHASE"/>
    <property type="match status" value="1"/>
</dbReference>
<evidence type="ECO:0000256" key="4">
    <source>
        <dbReference type="ARBA" id="ARBA00022605"/>
    </source>
</evidence>
<proteinExistence type="inferred from homology"/>
<dbReference type="SUPFAM" id="SSF53686">
    <property type="entry name" value="Tryptophan synthase beta subunit-like PLP-dependent enzymes"/>
    <property type="match status" value="1"/>
</dbReference>
<keyword evidence="6 10" id="KW-0663">Pyridoxal phosphate</keyword>
<dbReference type="NCBIfam" id="TIGR00263">
    <property type="entry name" value="trpB"/>
    <property type="match status" value="1"/>
</dbReference>
<dbReference type="PANTHER" id="PTHR48077">
    <property type="entry name" value="TRYPTOPHAN SYNTHASE-RELATED"/>
    <property type="match status" value="1"/>
</dbReference>
<dbReference type="PIRSF" id="PIRSF001413">
    <property type="entry name" value="Trp_syn_beta"/>
    <property type="match status" value="1"/>
</dbReference>
<evidence type="ECO:0000256" key="2">
    <source>
        <dbReference type="ARBA" id="ARBA00004733"/>
    </source>
</evidence>
<dbReference type="EC" id="4.2.1.20" evidence="3 10"/>
<keyword evidence="7 10" id="KW-0057">Aromatic amino acid biosynthesis</keyword>
<dbReference type="EMBL" id="ML732158">
    <property type="protein sequence ID" value="KAB8078438.1"/>
    <property type="molecule type" value="Genomic_DNA"/>
</dbReference>
<evidence type="ECO:0000256" key="6">
    <source>
        <dbReference type="ARBA" id="ARBA00022898"/>
    </source>
</evidence>
<dbReference type="GO" id="GO:0005737">
    <property type="term" value="C:cytoplasm"/>
    <property type="evidence" value="ECO:0007669"/>
    <property type="project" value="TreeGrafter"/>
</dbReference>
<evidence type="ECO:0000256" key="9">
    <source>
        <dbReference type="ARBA" id="ARBA00049047"/>
    </source>
</evidence>
<comment type="cofactor">
    <cofactor evidence="1 10">
        <name>pyridoxal 5'-phosphate</name>
        <dbReference type="ChEBI" id="CHEBI:597326"/>
    </cofactor>
</comment>